<dbReference type="EMBL" id="CALTRL010000815">
    <property type="protein sequence ID" value="CAH7669813.1"/>
    <property type="molecule type" value="Genomic_DNA"/>
</dbReference>
<evidence type="ECO:0000313" key="2">
    <source>
        <dbReference type="Proteomes" id="UP001153365"/>
    </source>
</evidence>
<comment type="caution">
    <text evidence="1">The sequence shown here is derived from an EMBL/GenBank/DDBJ whole genome shotgun (WGS) entry which is preliminary data.</text>
</comment>
<keyword evidence="2" id="KW-1185">Reference proteome</keyword>
<dbReference type="AlphaFoldDB" id="A0AAV0ALZ3"/>
<protein>
    <submittedName>
        <fullName evidence="1">Uncharacterized protein</fullName>
    </submittedName>
</protein>
<sequence>MGALLINSKVKPESGMPNLSHYIYQKVLSDKIADVHLAGKDIPYELSIIEMKGEYYDVYDTALLTTQAKGKKIISEGIKLFGSPGKEDQKIAHLNEFFPAISNEKIFENEEERFLAFKFIKWAHGKESSAFVRKEIEYKIAGQALDSFLLLPNSHSSLKPSAEVAASLREAIN</sequence>
<evidence type="ECO:0000313" key="1">
    <source>
        <dbReference type="EMBL" id="CAH7669813.1"/>
    </source>
</evidence>
<reference evidence="1" key="1">
    <citation type="submission" date="2022-06" db="EMBL/GenBank/DDBJ databases">
        <authorList>
            <consortium name="SYNGENTA / RWTH Aachen University"/>
        </authorList>
    </citation>
    <scope>NUCLEOTIDE SEQUENCE</scope>
</reference>
<name>A0AAV0ALZ3_PHAPC</name>
<accession>A0AAV0ALZ3</accession>
<gene>
    <name evidence="1" type="ORF">PPACK8108_LOCUS4459</name>
</gene>
<dbReference type="Proteomes" id="UP001153365">
    <property type="component" value="Unassembled WGS sequence"/>
</dbReference>
<proteinExistence type="predicted"/>
<organism evidence="1 2">
    <name type="scientific">Phakopsora pachyrhizi</name>
    <name type="common">Asian soybean rust disease fungus</name>
    <dbReference type="NCBI Taxonomy" id="170000"/>
    <lineage>
        <taxon>Eukaryota</taxon>
        <taxon>Fungi</taxon>
        <taxon>Dikarya</taxon>
        <taxon>Basidiomycota</taxon>
        <taxon>Pucciniomycotina</taxon>
        <taxon>Pucciniomycetes</taxon>
        <taxon>Pucciniales</taxon>
        <taxon>Phakopsoraceae</taxon>
        <taxon>Phakopsora</taxon>
    </lineage>
</organism>